<dbReference type="OrthoDB" id="293498at2759"/>
<dbReference type="GeneID" id="14909328"/>
<proteinExistence type="predicted"/>
<keyword evidence="2" id="KW-0378">Hydrolase</keyword>
<evidence type="ECO:0000256" key="1">
    <source>
        <dbReference type="SAM" id="Phobius"/>
    </source>
</evidence>
<reference evidence="2 3" key="1">
    <citation type="submission" date="2011-07" db="EMBL/GenBank/DDBJ databases">
        <authorList>
            <person name="Coyne R."/>
            <person name="Brami D."/>
            <person name="Johnson J."/>
            <person name="Hostetler J."/>
            <person name="Hannick L."/>
            <person name="Clark T."/>
            <person name="Cassidy-Hanley D."/>
            <person name="Inman J."/>
        </authorList>
    </citation>
    <scope>NUCLEOTIDE SEQUENCE [LARGE SCALE GENOMIC DNA]</scope>
    <source>
        <strain evidence="2 3">G5</strain>
    </source>
</reference>
<keyword evidence="1" id="KW-1133">Transmembrane helix</keyword>
<keyword evidence="3" id="KW-1185">Reference proteome</keyword>
<keyword evidence="1" id="KW-0812">Transmembrane</keyword>
<dbReference type="SUPFAM" id="SSF57184">
    <property type="entry name" value="Growth factor receptor domain"/>
    <property type="match status" value="1"/>
</dbReference>
<evidence type="ECO:0000313" key="2">
    <source>
        <dbReference type="EMBL" id="EGR33153.1"/>
    </source>
</evidence>
<accession>G0QNQ2</accession>
<dbReference type="eggNOG" id="ENOG502R2J5">
    <property type="taxonomic scope" value="Eukaryota"/>
</dbReference>
<keyword evidence="2" id="KW-0560">Oxidoreductase</keyword>
<dbReference type="InterPro" id="IPR006212">
    <property type="entry name" value="Furin_repeat"/>
</dbReference>
<dbReference type="Proteomes" id="UP000008983">
    <property type="component" value="Unassembled WGS sequence"/>
</dbReference>
<dbReference type="EC" id="1.6.5.3" evidence="2"/>
<dbReference type="EMBL" id="GL983506">
    <property type="protein sequence ID" value="EGR33153.1"/>
    <property type="molecule type" value="Genomic_DNA"/>
</dbReference>
<keyword evidence="2" id="KW-0808">Transferase</keyword>
<gene>
    <name evidence="2" type="ORF">IMG5_060730</name>
</gene>
<protein>
    <submittedName>
        <fullName evidence="2">Protein serine threonine kinase, putative</fullName>
        <ecNumber evidence="2">1.6.5.3</ecNumber>
        <ecNumber evidence="2">3.1.21.4</ecNumber>
    </submittedName>
</protein>
<dbReference type="SMART" id="SM00261">
    <property type="entry name" value="FU"/>
    <property type="match status" value="4"/>
</dbReference>
<evidence type="ECO:0000313" key="3">
    <source>
        <dbReference type="Proteomes" id="UP000008983"/>
    </source>
</evidence>
<name>G0QNQ2_ICHMU</name>
<dbReference type="RefSeq" id="XP_004037139.1">
    <property type="nucleotide sequence ID" value="XM_004037091.1"/>
</dbReference>
<dbReference type="GO" id="GO:0009036">
    <property type="term" value="F:type II site-specific deoxyribonuclease activity"/>
    <property type="evidence" value="ECO:0007669"/>
    <property type="project" value="UniProtKB-EC"/>
</dbReference>
<dbReference type="GO" id="GO:0016491">
    <property type="term" value="F:oxidoreductase activity"/>
    <property type="evidence" value="ECO:0007669"/>
    <property type="project" value="UniProtKB-KW"/>
</dbReference>
<organism evidence="2 3">
    <name type="scientific">Ichthyophthirius multifiliis</name>
    <name type="common">White spot disease agent</name>
    <name type="synonym">Ich</name>
    <dbReference type="NCBI Taxonomy" id="5932"/>
    <lineage>
        <taxon>Eukaryota</taxon>
        <taxon>Sar</taxon>
        <taxon>Alveolata</taxon>
        <taxon>Ciliophora</taxon>
        <taxon>Intramacronucleata</taxon>
        <taxon>Oligohymenophorea</taxon>
        <taxon>Hymenostomatida</taxon>
        <taxon>Ophryoglenina</taxon>
        <taxon>Ichthyophthirius</taxon>
    </lineage>
</organism>
<dbReference type="GO" id="GO:0016301">
    <property type="term" value="F:kinase activity"/>
    <property type="evidence" value="ECO:0007669"/>
    <property type="project" value="UniProtKB-KW"/>
</dbReference>
<keyword evidence="1" id="KW-0472">Membrane</keyword>
<dbReference type="OMA" id="HEYCCVL"/>
<dbReference type="InParanoid" id="G0QNQ2"/>
<keyword evidence="2" id="KW-0418">Kinase</keyword>
<sequence>MVFNNLRKIQHQQVQNNAFKNKKLIKLGKKKYEEKMNAYRQVIEDLNLKQMVKNFWSFQPPTPEEIETLNDCRQFTKQNIFKYSCAGVFITSCVSLYNKRYLGYGSKLFGLFIGILGGACIATKQIECNNCGGFFDVINNICIDCQANQTICQTPTTCNGYWGDFNLDGTSECKLCNNKTDCLTQTCGGQWDIVNDEYWILNQCVKCDSGYNQCTSYSNCNGEWDGINSKCTICNKDQATCQGTICKGTWISIKSHCDRCKLNYLECDKCLLNWIPKYNQTCLDCQVSQAVCEDTDKCNGIWNNNICTICNSNIDTCEKICQPIKKMLLKWYVKVSDNTQWCIYCQSSQSNCNDCGYFWVPDNINYDSSVKTQKCINCSQNEEICTNKKKCNGIWDADYISCTPCNASQIICQGSICQGQWNTANLLCNVCGNTKSECQLCNKQWVVEQCIYCHANQTVCQNANTCNGFWKNSGGILCLVCNESADTCKQCGRQWLNERCYKCDTNSTICEVWKLVYSSPFWTGIKCVNCDHSEFICNKDCFYVWEYNKCNTSKSCDIDKYSCEVLCNHRWNYYLNICDRSIVENQNVCYFRDDGIIINSQCIQCHQSEDSCTKICNKAYTDNPYNETAATRVWLNNKCTNCQQDQITCETICKLNWITYIDQNSATKGSCIKCRADSQSCAMCGGQFDSSDSTNWKCTNTQFYCNQTSSICSECAFMPQRQFSYKASKCYYCQYNKTICELNCKSQWLDAFQQCELLTTVNWCLQSDRGTWDYVKNECIYCNLSQSNCLQCNPSNLWINTTPTLPKQTMECVNINLNEYYCSLAGPNYGWVNDTVSGVDTTTGRCQLCSINQIMCENVCKYSWNGSTCKSCSLDAIACADCGLSWVQYEGVYQCIDCKVSQIVCEVKCSSLWISNNCVFCSLNTTICQDQCFGRLINSVCNLCNKSKTICEQNCKYLWNESLQNCYQCNSSKIICENNCNYKWDSTKPSQNCIICNESKAICEDSSKCNGFWLSSNICTQEKCNQDQITCELKCKMFWNPFESTIKCLICRPSEYLEISKCLKCDEIQNGADCASKCSTKQYFYDQSDPSKKICRTCNTNEYWTGNSCIKCSTINSNCIKCSSPLICLECVSAFIVDSVDQKKCVCANTTDVYRIQDSDQCLLCSEILAGCLECTSKTTCKKCQIGQSLDGKICKQKFFFQANIQYGTAFVTDFLVKIIYPNQNTEDPGFNLDRFNAQNFENSILFKEKLQKDNEYSIKLPSGKPILVPQIIIFDVKKQYDQLDLFAKFSTQLIDLLDPKDFYYKAYSNELQNYYNAYCCSICPKGITPSIPNCKCSENEKLFDCSGFSEENFNSFKILRNEEDPDDFKKIFKEKSINNDVQVIRTFYNLNPFAFGNNTIVKYKSYSYVEFNIQKISPVGTIQQGDVLMDIEVTFPVDIIKQSMKCVQREGNVLQLCSQTTYDKANIAVVCTCKNSATLIEKLVLYEKEVKTVEENNNLFIIIIAASVGGFVVCVFIMAFIYLRKRIGKDKFKILKKQSDGTRAIDPNISLSKYSFSEIRDIEKDYRKKQK</sequence>
<feature type="transmembrane region" description="Helical" evidence="1">
    <location>
        <begin position="1500"/>
        <end position="1524"/>
    </location>
</feature>
<dbReference type="InterPro" id="IPR009030">
    <property type="entry name" value="Growth_fac_rcpt_cys_sf"/>
</dbReference>
<dbReference type="EC" id="3.1.21.4" evidence="2"/>